<dbReference type="Gene3D" id="2.130.10.30">
    <property type="entry name" value="Regulator of chromosome condensation 1/beta-lactamase-inhibitor protein II"/>
    <property type="match status" value="1"/>
</dbReference>
<protein>
    <submittedName>
        <fullName evidence="2">RCC1 and BTB domain-containing protein 1</fullName>
    </submittedName>
</protein>
<dbReference type="EMBL" id="LNIX01000012">
    <property type="protein sequence ID" value="OXA48048.1"/>
    <property type="molecule type" value="Genomic_DNA"/>
</dbReference>
<dbReference type="OrthoDB" id="5814172at2759"/>
<comment type="caution">
    <text evidence="2">The sequence shown here is derived from an EMBL/GenBank/DDBJ whole genome shotgun (WGS) entry which is preliminary data.</text>
</comment>
<dbReference type="InterPro" id="IPR011333">
    <property type="entry name" value="SKP1/BTB/POZ_sf"/>
</dbReference>
<feature type="domain" description="BTB" evidence="1">
    <location>
        <begin position="360"/>
        <end position="428"/>
    </location>
</feature>
<organism evidence="2 3">
    <name type="scientific">Folsomia candida</name>
    <name type="common">Springtail</name>
    <dbReference type="NCBI Taxonomy" id="158441"/>
    <lineage>
        <taxon>Eukaryota</taxon>
        <taxon>Metazoa</taxon>
        <taxon>Ecdysozoa</taxon>
        <taxon>Arthropoda</taxon>
        <taxon>Hexapoda</taxon>
        <taxon>Collembola</taxon>
        <taxon>Entomobryomorpha</taxon>
        <taxon>Isotomoidea</taxon>
        <taxon>Isotomidae</taxon>
        <taxon>Proisotominae</taxon>
        <taxon>Folsomia</taxon>
    </lineage>
</organism>
<keyword evidence="3" id="KW-1185">Reference proteome</keyword>
<dbReference type="STRING" id="158441.A0A226DSP9"/>
<dbReference type="AlphaFoldDB" id="A0A226DSP9"/>
<dbReference type="PANTHER" id="PTHR24413">
    <property type="entry name" value="SPECKLE-TYPE POZ PROTEIN"/>
    <property type="match status" value="1"/>
</dbReference>
<proteinExistence type="predicted"/>
<dbReference type="SUPFAM" id="SSF50985">
    <property type="entry name" value="RCC1/BLIP-II"/>
    <property type="match status" value="1"/>
</dbReference>
<evidence type="ECO:0000313" key="3">
    <source>
        <dbReference type="Proteomes" id="UP000198287"/>
    </source>
</evidence>
<gene>
    <name evidence="2" type="ORF">Fcan01_17071</name>
</gene>
<dbReference type="InterPro" id="IPR000210">
    <property type="entry name" value="BTB/POZ_dom"/>
</dbReference>
<sequence>MEPSTSSRSVIPQENLKIWKIFRDVGPEGEEILKLAKLAHVANEKEALVVTTADETYSFLREDDGAHKITNIPELCRVQVKEFVTGSISLALTEDGRLLSWCNNFTSGAEMHPNIYEQLGRFVEVDEATDPNFIGRPGTVAVTQWEKVVQVALSELEQGRVVALTAYGDVIQWGGDTDSPGGRLIPNEEFDCEELICVVCGFDGVTFALSVDGEIFQWDLDVDSPTKSDICNTPVKKIAATKKSICALTAEGTVYICRTVSEGNPVWEVAPHFKNNVQDIATCWMENVAVVELKDGTHVAWDSTTGTSSSLKSGSSLGQHFADLCQKSHCTIGMSSPIRPVEKGTLGLEISNLWRTKDDTDVSFFLDGKTITAHKLILKSRSDYFAKMFSNEWKETMAGSVIEIKDTKHATFEAFLFYLYHDRVNFSEDEYESIFELMKLADSYGATNVARDCEKILIRGIDTENAFFLARNASSANALILEAQVVQ</sequence>
<reference evidence="2 3" key="1">
    <citation type="submission" date="2015-12" db="EMBL/GenBank/DDBJ databases">
        <title>The genome of Folsomia candida.</title>
        <authorList>
            <person name="Faddeeva A."/>
            <person name="Derks M.F."/>
            <person name="Anvar Y."/>
            <person name="Smit S."/>
            <person name="Van Straalen N."/>
            <person name="Roelofs D."/>
        </authorList>
    </citation>
    <scope>NUCLEOTIDE SEQUENCE [LARGE SCALE GENOMIC DNA]</scope>
    <source>
        <strain evidence="2 3">VU population</strain>
        <tissue evidence="2">Whole body</tissue>
    </source>
</reference>
<accession>A0A226DSP9</accession>
<dbReference type="SMART" id="SM00225">
    <property type="entry name" value="BTB"/>
    <property type="match status" value="1"/>
</dbReference>
<evidence type="ECO:0000313" key="2">
    <source>
        <dbReference type="EMBL" id="OXA48048.1"/>
    </source>
</evidence>
<dbReference type="Proteomes" id="UP000198287">
    <property type="component" value="Unassembled WGS sequence"/>
</dbReference>
<dbReference type="PROSITE" id="PS50097">
    <property type="entry name" value="BTB"/>
    <property type="match status" value="1"/>
</dbReference>
<dbReference type="SUPFAM" id="SSF54695">
    <property type="entry name" value="POZ domain"/>
    <property type="match status" value="1"/>
</dbReference>
<evidence type="ECO:0000259" key="1">
    <source>
        <dbReference type="PROSITE" id="PS50097"/>
    </source>
</evidence>
<dbReference type="Pfam" id="PF00651">
    <property type="entry name" value="BTB"/>
    <property type="match status" value="1"/>
</dbReference>
<dbReference type="Gene3D" id="3.30.710.10">
    <property type="entry name" value="Potassium Channel Kv1.1, Chain A"/>
    <property type="match status" value="1"/>
</dbReference>
<dbReference type="InterPro" id="IPR009091">
    <property type="entry name" value="RCC1/BLIP-II"/>
</dbReference>
<name>A0A226DSP9_FOLCA</name>